<evidence type="ECO:0000256" key="1">
    <source>
        <dbReference type="ARBA" id="ARBA00022729"/>
    </source>
</evidence>
<dbReference type="SMART" id="SM00406">
    <property type="entry name" value="IGv"/>
    <property type="match status" value="1"/>
</dbReference>
<dbReference type="InterPro" id="IPR007110">
    <property type="entry name" value="Ig-like_dom"/>
</dbReference>
<dbReference type="InterPro" id="IPR050413">
    <property type="entry name" value="TCR_beta_variable"/>
</dbReference>
<keyword evidence="6" id="KW-0393">Immunoglobulin domain</keyword>
<name>A0A8D2D0D2_SCIVU</name>
<dbReference type="PROSITE" id="PS50835">
    <property type="entry name" value="IG_LIKE"/>
    <property type="match status" value="1"/>
</dbReference>
<dbReference type="PANTHER" id="PTHR23268:SF19">
    <property type="entry name" value="T CELL RECEPTOR BETA VARIABLE 6-2-RELATED"/>
    <property type="match status" value="1"/>
</dbReference>
<keyword evidence="5" id="KW-0675">Receptor</keyword>
<evidence type="ECO:0000256" key="3">
    <source>
        <dbReference type="ARBA" id="ARBA00023130"/>
    </source>
</evidence>
<evidence type="ECO:0000313" key="11">
    <source>
        <dbReference type="Proteomes" id="UP000694564"/>
    </source>
</evidence>
<evidence type="ECO:0000256" key="7">
    <source>
        <dbReference type="ARBA" id="ARBA00038651"/>
    </source>
</evidence>
<dbReference type="OrthoDB" id="9803478at2759"/>
<dbReference type="GeneTree" id="ENSGT00940000154542"/>
<evidence type="ECO:0000313" key="10">
    <source>
        <dbReference type="Ensembl" id="ENSSVLP00005017769.1"/>
    </source>
</evidence>
<dbReference type="Gene3D" id="2.60.40.10">
    <property type="entry name" value="Immunoglobulins"/>
    <property type="match status" value="1"/>
</dbReference>
<evidence type="ECO:0000256" key="2">
    <source>
        <dbReference type="ARBA" id="ARBA00022859"/>
    </source>
</evidence>
<accession>A0A8D2D0D2</accession>
<evidence type="ECO:0000259" key="9">
    <source>
        <dbReference type="PROSITE" id="PS50835"/>
    </source>
</evidence>
<sequence length="152" mass="17003">RHRADLCCALSSFSFSAGPVNAGITQSPKFQILQIGQRMTLRCAQDMNYGSMYWYRQDPGLGMRLVLYSHNIGNTEKGEVPDGYSVSRSRREDFSLTLESATYSQTSVYLCASSYSTVLHICLLLHIKAGEDLQPEFSDTLSIFITTVNLEL</sequence>
<protein>
    <recommendedName>
        <fullName evidence="9">Ig-like domain-containing protein</fullName>
    </recommendedName>
</protein>
<keyword evidence="3" id="KW-1064">Adaptive immunity</keyword>
<keyword evidence="8" id="KW-1279">T cell receptor</keyword>
<dbReference type="GO" id="GO:0042101">
    <property type="term" value="C:T cell receptor complex"/>
    <property type="evidence" value="ECO:0007669"/>
    <property type="project" value="UniProtKB-KW"/>
</dbReference>
<evidence type="ECO:0000256" key="8">
    <source>
        <dbReference type="ARBA" id="ARBA00043266"/>
    </source>
</evidence>
<organism evidence="10 11">
    <name type="scientific">Sciurus vulgaris</name>
    <name type="common">Eurasian red squirrel</name>
    <dbReference type="NCBI Taxonomy" id="55149"/>
    <lineage>
        <taxon>Eukaryota</taxon>
        <taxon>Metazoa</taxon>
        <taxon>Chordata</taxon>
        <taxon>Craniata</taxon>
        <taxon>Vertebrata</taxon>
        <taxon>Euteleostomi</taxon>
        <taxon>Mammalia</taxon>
        <taxon>Eutheria</taxon>
        <taxon>Euarchontoglires</taxon>
        <taxon>Glires</taxon>
        <taxon>Rodentia</taxon>
        <taxon>Sciuromorpha</taxon>
        <taxon>Sciuridae</taxon>
        <taxon>Sciurinae</taxon>
        <taxon>Sciurini</taxon>
        <taxon>Sciurus</taxon>
    </lineage>
</organism>
<dbReference type="SUPFAM" id="SSF48726">
    <property type="entry name" value="Immunoglobulin"/>
    <property type="match status" value="1"/>
</dbReference>
<dbReference type="InterPro" id="IPR013106">
    <property type="entry name" value="Ig_V-set"/>
</dbReference>
<reference evidence="10" key="2">
    <citation type="submission" date="2025-09" db="UniProtKB">
        <authorList>
            <consortium name="Ensembl"/>
        </authorList>
    </citation>
    <scope>IDENTIFICATION</scope>
</reference>
<evidence type="ECO:0000256" key="5">
    <source>
        <dbReference type="ARBA" id="ARBA00023170"/>
    </source>
</evidence>
<comment type="subunit">
    <text evidence="7">Alpha-beta TR is a heterodimer composed of an alpha and beta chain; disulfide-linked. The alpha-beta TR is associated with the transmembrane signaling CD3 coreceptor proteins to form the TR-CD3 (TcR or TCR). The assembly of alpha-beta TR heterodimers with CD3 occurs in the endoplasmic reticulum where a single alpha-beta TR heterodimer associates with one CD3D-CD3E heterodimer, one CD3G-CD3E heterodimer and one CD247 homodimer forming a stable octameric structure. CD3D-CD3E and CD3G-CD3E heterodimers preferentially associate with TR alpha and TR beta chains, respectively. The association of the CD247 homodimer is the last step of TcR assembly in the endoplasmic reticulum and is required for transport to the cell surface.</text>
</comment>
<dbReference type="InterPro" id="IPR036179">
    <property type="entry name" value="Ig-like_dom_sf"/>
</dbReference>
<evidence type="ECO:0000256" key="6">
    <source>
        <dbReference type="ARBA" id="ARBA00023319"/>
    </source>
</evidence>
<dbReference type="AlphaFoldDB" id="A0A8D2D0D2"/>
<dbReference type="Proteomes" id="UP000694564">
    <property type="component" value="Chromosome 8"/>
</dbReference>
<evidence type="ECO:0000256" key="4">
    <source>
        <dbReference type="ARBA" id="ARBA00023157"/>
    </source>
</evidence>
<dbReference type="Ensembl" id="ENSSVLT00005019779.1">
    <property type="protein sequence ID" value="ENSSVLP00005017769.1"/>
    <property type="gene ID" value="ENSSVLG00005014256.1"/>
</dbReference>
<dbReference type="GO" id="GO:0007166">
    <property type="term" value="P:cell surface receptor signaling pathway"/>
    <property type="evidence" value="ECO:0007669"/>
    <property type="project" value="TreeGrafter"/>
</dbReference>
<keyword evidence="1" id="KW-0732">Signal</keyword>
<dbReference type="SMART" id="SM00409">
    <property type="entry name" value="IG"/>
    <property type="match status" value="1"/>
</dbReference>
<dbReference type="InterPro" id="IPR013783">
    <property type="entry name" value="Ig-like_fold"/>
</dbReference>
<reference evidence="10" key="1">
    <citation type="submission" date="2025-08" db="UniProtKB">
        <authorList>
            <consortium name="Ensembl"/>
        </authorList>
    </citation>
    <scope>IDENTIFICATION</scope>
</reference>
<feature type="domain" description="Ig-like" evidence="9">
    <location>
        <begin position="19"/>
        <end position="116"/>
    </location>
</feature>
<keyword evidence="2" id="KW-0391">Immunity</keyword>
<keyword evidence="11" id="KW-1185">Reference proteome</keyword>
<dbReference type="Pfam" id="PF07686">
    <property type="entry name" value="V-set"/>
    <property type="match status" value="1"/>
</dbReference>
<dbReference type="GO" id="GO:0002250">
    <property type="term" value="P:adaptive immune response"/>
    <property type="evidence" value="ECO:0007669"/>
    <property type="project" value="UniProtKB-KW"/>
</dbReference>
<keyword evidence="4" id="KW-1015">Disulfide bond</keyword>
<dbReference type="InterPro" id="IPR003599">
    <property type="entry name" value="Ig_sub"/>
</dbReference>
<dbReference type="PANTHER" id="PTHR23268">
    <property type="entry name" value="T-CELL RECEPTOR BETA CHAIN"/>
    <property type="match status" value="1"/>
</dbReference>
<proteinExistence type="predicted"/>